<feature type="compositionally biased region" description="Basic residues" evidence="1">
    <location>
        <begin position="27"/>
        <end position="44"/>
    </location>
</feature>
<feature type="domain" description="PTS EIIA type-2" evidence="2">
    <location>
        <begin position="49"/>
        <end position="202"/>
    </location>
</feature>
<protein>
    <recommendedName>
        <fullName evidence="2">PTS EIIA type-2 domain-containing protein</fullName>
    </recommendedName>
</protein>
<name>A0ABX6A3I9_9MICO</name>
<dbReference type="PROSITE" id="PS51094">
    <property type="entry name" value="PTS_EIIA_TYPE_2"/>
    <property type="match status" value="1"/>
</dbReference>
<dbReference type="Proteomes" id="UP000323865">
    <property type="component" value="Chromosome"/>
</dbReference>
<feature type="compositionally biased region" description="Basic residues" evidence="1">
    <location>
        <begin position="1"/>
        <end position="15"/>
    </location>
</feature>
<dbReference type="SUPFAM" id="SSF55804">
    <property type="entry name" value="Phoshotransferase/anion transport protein"/>
    <property type="match status" value="1"/>
</dbReference>
<dbReference type="Gene3D" id="3.40.930.10">
    <property type="entry name" value="Mannitol-specific EII, Chain A"/>
    <property type="match status" value="1"/>
</dbReference>
<evidence type="ECO:0000256" key="1">
    <source>
        <dbReference type="SAM" id="MobiDB-lite"/>
    </source>
</evidence>
<evidence type="ECO:0000259" key="2">
    <source>
        <dbReference type="PROSITE" id="PS51094"/>
    </source>
</evidence>
<gene>
    <name evidence="3" type="ORF">FOB48_05260</name>
</gene>
<dbReference type="Pfam" id="PF00359">
    <property type="entry name" value="PTS_EIIA_2"/>
    <property type="match status" value="1"/>
</dbReference>
<feature type="compositionally biased region" description="Basic and acidic residues" evidence="1">
    <location>
        <begin position="16"/>
        <end position="26"/>
    </location>
</feature>
<evidence type="ECO:0000313" key="3">
    <source>
        <dbReference type="EMBL" id="QEU11764.1"/>
    </source>
</evidence>
<keyword evidence="4" id="KW-1185">Reference proteome</keyword>
<feature type="region of interest" description="Disordered" evidence="1">
    <location>
        <begin position="1"/>
        <end position="46"/>
    </location>
</feature>
<dbReference type="InterPro" id="IPR002178">
    <property type="entry name" value="PTS_EIIA_type-2_dom"/>
</dbReference>
<dbReference type="InterPro" id="IPR016152">
    <property type="entry name" value="PTrfase/Anion_transptr"/>
</dbReference>
<proteinExistence type="predicted"/>
<sequence length="229" mass="25252">MARHADHRRSRRRSRLRDAGDRGPRTDRRRGRARAHPRVRRRHREGALAVTQPRAYVLDVPKDEGTSFASLTRFVARHLEADGCVASSWVEAVLAREQLYPTGLPLEPPVAIPHADETHTLKDALVVVRLAEPLAFGAMGDSDAGALQVRLAIYIVAGNGMAQVEALERLLSILGDGARRERLEAGSAENARRSFEAMLEQLGALTTAPDTPHTRKNRDRPDPSSQSQS</sequence>
<dbReference type="EMBL" id="CP044108">
    <property type="protein sequence ID" value="QEU11764.1"/>
    <property type="molecule type" value="Genomic_DNA"/>
</dbReference>
<accession>A0ABX6A3I9</accession>
<reference evidence="3 4" key="1">
    <citation type="submission" date="2019-09" db="EMBL/GenBank/DDBJ databases">
        <title>FDA dAtabase for Regulatory Grade micrObial Sequences (FDA-ARGOS): Supporting development and validation of Infectious Disease Dx tests.</title>
        <authorList>
            <person name="Sciortino C."/>
            <person name="Tallon L."/>
            <person name="Sadzewicz L."/>
            <person name="Vavikolanu K."/>
            <person name="Mehta A."/>
            <person name="Aluvathingal J."/>
            <person name="Nadendla S."/>
            <person name="Nandy P."/>
            <person name="Geyer C."/>
            <person name="Yan Y."/>
            <person name="Sichtig H."/>
        </authorList>
    </citation>
    <scope>NUCLEOTIDE SEQUENCE [LARGE SCALE GENOMIC DNA]</scope>
    <source>
        <strain evidence="3 4">FDAARGOS_640</strain>
    </source>
</reference>
<evidence type="ECO:0000313" key="4">
    <source>
        <dbReference type="Proteomes" id="UP000323865"/>
    </source>
</evidence>
<dbReference type="PANTHER" id="PTHR47738">
    <property type="entry name" value="PTS SYSTEM FRUCTOSE-LIKE EIIA COMPONENT-RELATED"/>
    <property type="match status" value="1"/>
</dbReference>
<organism evidence="3 4">
    <name type="scientific">Dermabacter vaginalis</name>
    <dbReference type="NCBI Taxonomy" id="1630135"/>
    <lineage>
        <taxon>Bacteria</taxon>
        <taxon>Bacillati</taxon>
        <taxon>Actinomycetota</taxon>
        <taxon>Actinomycetes</taxon>
        <taxon>Micrococcales</taxon>
        <taxon>Dermabacteraceae</taxon>
        <taxon>Dermabacter</taxon>
    </lineage>
</organism>
<dbReference type="PANTHER" id="PTHR47738:SF3">
    <property type="entry name" value="PHOSPHOTRANSFERASE SYSTEM MANNITOL_FRUCTOSE-SPECIFIC IIA DOMAIN CONTAINING PROTEIN"/>
    <property type="match status" value="1"/>
</dbReference>
<dbReference type="InterPro" id="IPR051541">
    <property type="entry name" value="PTS_SugarTrans_NitroReg"/>
</dbReference>
<feature type="region of interest" description="Disordered" evidence="1">
    <location>
        <begin position="202"/>
        <end position="229"/>
    </location>
</feature>